<feature type="transmembrane region" description="Helical" evidence="10">
    <location>
        <begin position="989"/>
        <end position="1006"/>
    </location>
</feature>
<evidence type="ECO:0000256" key="7">
    <source>
        <dbReference type="ARBA" id="ARBA00022927"/>
    </source>
</evidence>
<evidence type="ECO:0000256" key="1">
    <source>
        <dbReference type="ARBA" id="ARBA00004477"/>
    </source>
</evidence>
<dbReference type="STRING" id="568069.A0A1J1HJN1"/>
<dbReference type="InterPro" id="IPR039529">
    <property type="entry name" value="PGAP1/BST1"/>
</dbReference>
<dbReference type="GO" id="GO:0006505">
    <property type="term" value="P:GPI anchor metabolic process"/>
    <property type="evidence" value="ECO:0007669"/>
    <property type="project" value="TreeGrafter"/>
</dbReference>
<feature type="domain" description="GPI inositol-deacylase PGAP1-like alpha/beta" evidence="12">
    <location>
        <begin position="80"/>
        <end position="317"/>
    </location>
</feature>
<keyword evidence="5 10" id="KW-0378">Hydrolase</keyword>
<evidence type="ECO:0000256" key="2">
    <source>
        <dbReference type="ARBA" id="ARBA00006931"/>
    </source>
</evidence>
<evidence type="ECO:0000256" key="8">
    <source>
        <dbReference type="ARBA" id="ARBA00022989"/>
    </source>
</evidence>
<feature type="transmembrane region" description="Helical" evidence="10">
    <location>
        <begin position="707"/>
        <end position="732"/>
    </location>
</feature>
<dbReference type="InterPro" id="IPR029058">
    <property type="entry name" value="AB_hydrolase_fold"/>
</dbReference>
<keyword evidence="4 10" id="KW-0812">Transmembrane</keyword>
<dbReference type="EC" id="3.1.-.-" evidence="10"/>
<feature type="compositionally biased region" description="Acidic residues" evidence="11">
    <location>
        <begin position="847"/>
        <end position="856"/>
    </location>
</feature>
<dbReference type="AlphaFoldDB" id="A0A1J1HJN1"/>
<evidence type="ECO:0000256" key="10">
    <source>
        <dbReference type="RuleBase" id="RU365011"/>
    </source>
</evidence>
<feature type="transmembrane region" description="Helical" evidence="10">
    <location>
        <begin position="905"/>
        <end position="926"/>
    </location>
</feature>
<proteinExistence type="inferred from homology"/>
<keyword evidence="8 10" id="KW-1133">Transmembrane helix</keyword>
<dbReference type="SUPFAM" id="SSF53474">
    <property type="entry name" value="alpha/beta-Hydrolases"/>
    <property type="match status" value="1"/>
</dbReference>
<evidence type="ECO:0000256" key="3">
    <source>
        <dbReference type="ARBA" id="ARBA00022448"/>
    </source>
</evidence>
<dbReference type="GO" id="GO:0050185">
    <property type="term" value="F:phosphatidylinositol deacylase activity"/>
    <property type="evidence" value="ECO:0007669"/>
    <property type="project" value="TreeGrafter"/>
</dbReference>
<evidence type="ECO:0000259" key="12">
    <source>
        <dbReference type="Pfam" id="PF07819"/>
    </source>
</evidence>
<feature type="region of interest" description="Disordered" evidence="11">
    <location>
        <begin position="828"/>
        <end position="856"/>
    </location>
</feature>
<dbReference type="Pfam" id="PF07819">
    <property type="entry name" value="PGAP1"/>
    <property type="match status" value="1"/>
</dbReference>
<name>A0A1J1HJN1_9DIPT</name>
<dbReference type="Pfam" id="PF24660">
    <property type="entry name" value="PGAP1_3rd"/>
    <property type="match status" value="1"/>
</dbReference>
<dbReference type="InterPro" id="IPR012908">
    <property type="entry name" value="PGAP1-ab_dom-like"/>
</dbReference>
<organism evidence="13 14">
    <name type="scientific">Clunio marinus</name>
    <dbReference type="NCBI Taxonomy" id="568069"/>
    <lineage>
        <taxon>Eukaryota</taxon>
        <taxon>Metazoa</taxon>
        <taxon>Ecdysozoa</taxon>
        <taxon>Arthropoda</taxon>
        <taxon>Hexapoda</taxon>
        <taxon>Insecta</taxon>
        <taxon>Pterygota</taxon>
        <taxon>Neoptera</taxon>
        <taxon>Endopterygota</taxon>
        <taxon>Diptera</taxon>
        <taxon>Nematocera</taxon>
        <taxon>Chironomoidea</taxon>
        <taxon>Chironomidae</taxon>
        <taxon>Clunio</taxon>
    </lineage>
</organism>
<keyword evidence="14" id="KW-1185">Reference proteome</keyword>
<dbReference type="OrthoDB" id="348976at2759"/>
<protein>
    <recommendedName>
        <fullName evidence="10">GPI inositol-deacylase</fullName>
        <ecNumber evidence="10">3.1.-.-</ecNumber>
    </recommendedName>
</protein>
<reference evidence="13 14" key="1">
    <citation type="submission" date="2015-04" db="EMBL/GenBank/DDBJ databases">
        <authorList>
            <person name="Syromyatnikov M.Y."/>
            <person name="Popov V.N."/>
        </authorList>
    </citation>
    <scope>NUCLEOTIDE SEQUENCE [LARGE SCALE GENOMIC DNA]</scope>
</reference>
<keyword evidence="7 10" id="KW-0653">Protein transport</keyword>
<feature type="transmembrane region" description="Helical" evidence="10">
    <location>
        <begin position="938"/>
        <end position="956"/>
    </location>
</feature>
<dbReference type="Gene3D" id="3.40.50.1820">
    <property type="entry name" value="alpha/beta hydrolase"/>
    <property type="match status" value="1"/>
</dbReference>
<gene>
    <name evidence="13" type="ORF">CLUMA_CG001416</name>
</gene>
<evidence type="ECO:0000256" key="4">
    <source>
        <dbReference type="ARBA" id="ARBA00022692"/>
    </source>
</evidence>
<dbReference type="PANTHER" id="PTHR15495:SF7">
    <property type="entry name" value="GPI INOSITOL-DEACYLASE"/>
    <property type="match status" value="1"/>
</dbReference>
<dbReference type="PANTHER" id="PTHR15495">
    <property type="entry name" value="NEGATIVE REGULATOR OF VESICLE FORMATION-RELATED"/>
    <property type="match status" value="1"/>
</dbReference>
<evidence type="ECO:0000256" key="6">
    <source>
        <dbReference type="ARBA" id="ARBA00022824"/>
    </source>
</evidence>
<dbReference type="GO" id="GO:0015031">
    <property type="term" value="P:protein transport"/>
    <property type="evidence" value="ECO:0007669"/>
    <property type="project" value="UniProtKB-KW"/>
</dbReference>
<dbReference type="EMBL" id="CVRI01000004">
    <property type="protein sequence ID" value="CRK87620.1"/>
    <property type="molecule type" value="Genomic_DNA"/>
</dbReference>
<feature type="transmembrane region" description="Helical" evidence="10">
    <location>
        <begin position="765"/>
        <end position="792"/>
    </location>
</feature>
<evidence type="ECO:0000256" key="9">
    <source>
        <dbReference type="ARBA" id="ARBA00023136"/>
    </source>
</evidence>
<comment type="subcellular location">
    <subcellularLocation>
        <location evidence="1">Endoplasmic reticulum membrane</location>
        <topology evidence="1">Multi-pass membrane protein</topology>
    </subcellularLocation>
</comment>
<dbReference type="GO" id="GO:0005789">
    <property type="term" value="C:endoplasmic reticulum membrane"/>
    <property type="evidence" value="ECO:0007669"/>
    <property type="project" value="UniProtKB-SubCell"/>
</dbReference>
<keyword evidence="3 10" id="KW-0813">Transport</keyword>
<accession>A0A1J1HJN1</accession>
<feature type="compositionally biased region" description="Basic and acidic residues" evidence="11">
    <location>
        <begin position="830"/>
        <end position="840"/>
    </location>
</feature>
<evidence type="ECO:0000313" key="14">
    <source>
        <dbReference type="Proteomes" id="UP000183832"/>
    </source>
</evidence>
<sequence length="1041" mass="119310">MIANSIFILFSFVCITLYLYGVLLTFSSVNHGNNDCKMTFMFEHPNYVKIDFEENESFPKYNLYAYSEGQLTENARNLIFNGAPVLFIPGNSGSYKQARSLASVALRKGIDNDWFRHLDYFTVDLNEEYAALYGGVLHDQTQFIEHSISAILKLYNRLPFPPKKIVIVAHSIAGKIAQKLLSSPDTAELINTVITLASPMDKPVLNLDHHIDSFYKSVEGYWIKNRFIDEPLNSTCGVKRRKKLSNDQEKRKLDEKLLITIGGGNKDLLVHSGLTDSKFSDIHAMTTAISKVWVESDHLCIVWCLQLVLVVNRFLYSIIAPTQYKGPISKGLSFIEEKEARLRKAEQYFLGLPPIPTNKEKTRKIDSPEKAEWLEDNRRIFTHQFKNGINRTRIQMIRLVDNFLYHSVRVDVINRETNEWIYGCEAIETTSSSRFCSYATLLPTNIVRKIPPQYPDHENFLLNLHELKAKNPKWTHVLLRFAPTREPFQYTVDIHNPSDRQIMFTMPKWYSFSTYKILDDTLLGASYYQFNVTDLDEQHQALEIIVTPKHCSKHITVGKVCIPWISGFDRYHQFEDNKNMILWTPKTRPLNYNTTNYPIQLELFLDPTCRYTIEIKQSFGQLLSKIVQQFSHWLPAHLVALICLSIKHQIGLTPSGEKFKCGSLYKALGTCTPFFVMTVSRLFLKIIVLMKILPKPEVLPTSLTVSIIIHGTALALLTILTGLIWTGITFCASIAHKILFKIVHLPIPILSDTCISIIEKFPASVAALLIALAFSSCGGIALIVGCFVYFILLSKMYEDYLENFVFNTAKLIAMKLFGRVRKSQNSEVIEEPKKSEEVEKPIVTSEVESEAEDKEEEEKISQLLEEAMKKQREEKAKRDKELASSRIEYDSLTEGLSDINFHLPIFYLLLMSAMFSLPSVVTWARNYHYSKQLSPDPMLIPATCILTALGFIWQMPTPRNLYYYKAVGHFLYVTAVVSVLYCQDAIFKLNYVITAVIVVIAIHQFLAPKKQNDDEEAPPDFFDNLKTNFEKLREVKGFVQK</sequence>
<feature type="transmembrane region" description="Helical" evidence="10">
    <location>
        <begin position="7"/>
        <end position="29"/>
    </location>
</feature>
<comment type="similarity">
    <text evidence="2 10">Belongs to the GPI inositol-deacylase family.</text>
</comment>
<dbReference type="Proteomes" id="UP000183832">
    <property type="component" value="Unassembled WGS sequence"/>
</dbReference>
<keyword evidence="6 10" id="KW-0256">Endoplasmic reticulum</keyword>
<evidence type="ECO:0000256" key="5">
    <source>
        <dbReference type="ARBA" id="ARBA00022801"/>
    </source>
</evidence>
<comment type="function">
    <text evidence="10">Involved in inositol deacylation of GPI-anchored proteins which plays important roles in the quality control and ER-associated degradation of GPI-anchored proteins.</text>
</comment>
<evidence type="ECO:0000313" key="13">
    <source>
        <dbReference type="EMBL" id="CRK87620.1"/>
    </source>
</evidence>
<evidence type="ECO:0000256" key="11">
    <source>
        <dbReference type="SAM" id="MobiDB-lite"/>
    </source>
</evidence>
<keyword evidence="9 10" id="KW-0472">Membrane</keyword>
<feature type="transmembrane region" description="Helical" evidence="10">
    <location>
        <begin position="962"/>
        <end position="982"/>
    </location>
</feature>
<dbReference type="GO" id="GO:0006888">
    <property type="term" value="P:endoplasmic reticulum to Golgi vesicle-mediated transport"/>
    <property type="evidence" value="ECO:0007669"/>
    <property type="project" value="TreeGrafter"/>
</dbReference>